<dbReference type="EMBL" id="AWVH01000033">
    <property type="protein sequence ID" value="ERJ92657.1"/>
    <property type="molecule type" value="Genomic_DNA"/>
</dbReference>
<keyword evidence="6" id="KW-1185">Reference proteome</keyword>
<dbReference type="Pfam" id="PF00669">
    <property type="entry name" value="Flagellin_N"/>
    <property type="match status" value="1"/>
</dbReference>
<proteinExistence type="predicted"/>
<keyword evidence="3" id="KW-0574">Periplasm</keyword>
<dbReference type="Gene3D" id="1.20.1330.10">
    <property type="entry name" value="f41 fragment of flagellin, N-terminal domain"/>
    <property type="match status" value="1"/>
</dbReference>
<keyword evidence="5" id="KW-0969">Cilium</keyword>
<keyword evidence="5" id="KW-0966">Cell projection</keyword>
<dbReference type="InterPro" id="IPR001492">
    <property type="entry name" value="Flagellin"/>
</dbReference>
<dbReference type="SUPFAM" id="SSF64518">
    <property type="entry name" value="Phase 1 flagellin"/>
    <property type="match status" value="1"/>
</dbReference>
<reference evidence="5 6" key="1">
    <citation type="submission" date="2013-08" db="EMBL/GenBank/DDBJ databases">
        <authorList>
            <person name="Weinstock G."/>
            <person name="Sodergren E."/>
            <person name="Wylie T."/>
            <person name="Fulton L."/>
            <person name="Fulton R."/>
            <person name="Fronick C."/>
            <person name="O'Laughlin M."/>
            <person name="Godfrey J."/>
            <person name="Miner T."/>
            <person name="Herter B."/>
            <person name="Appelbaum E."/>
            <person name="Cordes M."/>
            <person name="Lek S."/>
            <person name="Wollam A."/>
            <person name="Pepin K.H."/>
            <person name="Palsikar V.B."/>
            <person name="Mitreva M."/>
            <person name="Wilson R.K."/>
        </authorList>
    </citation>
    <scope>NUCLEOTIDE SEQUENCE [LARGE SCALE GENOMIC DNA]</scope>
    <source>
        <strain evidence="5 6">ATCC 700332</strain>
    </source>
</reference>
<dbReference type="NCBIfam" id="NF005187">
    <property type="entry name" value="PRK06663.1"/>
    <property type="match status" value="1"/>
</dbReference>
<feature type="domain" description="Flagellin N-terminal" evidence="4">
    <location>
        <begin position="4"/>
        <end position="142"/>
    </location>
</feature>
<evidence type="ECO:0000313" key="6">
    <source>
        <dbReference type="Proteomes" id="UP000016649"/>
    </source>
</evidence>
<dbReference type="Proteomes" id="UP000016649">
    <property type="component" value="Unassembled WGS sequence"/>
</dbReference>
<evidence type="ECO:0000313" key="5">
    <source>
        <dbReference type="EMBL" id="ERJ92657.1"/>
    </source>
</evidence>
<evidence type="ECO:0000256" key="1">
    <source>
        <dbReference type="ARBA" id="ARBA00004095"/>
    </source>
</evidence>
<dbReference type="PANTHER" id="PTHR42792">
    <property type="entry name" value="FLAGELLIN"/>
    <property type="match status" value="1"/>
</dbReference>
<evidence type="ECO:0000259" key="4">
    <source>
        <dbReference type="Pfam" id="PF00669"/>
    </source>
</evidence>
<evidence type="ECO:0000256" key="2">
    <source>
        <dbReference type="ARBA" id="ARBA00004631"/>
    </source>
</evidence>
<comment type="subcellular location">
    <subcellularLocation>
        <location evidence="2">Periplasmic flagellum</location>
    </subcellularLocation>
</comment>
<dbReference type="PANTHER" id="PTHR42792:SF1">
    <property type="entry name" value="FLAGELLAR HOOK-ASSOCIATED PROTEIN 3"/>
    <property type="match status" value="1"/>
</dbReference>
<dbReference type="InterPro" id="IPR001029">
    <property type="entry name" value="Flagellin_N"/>
</dbReference>
<gene>
    <name evidence="5" type="ORF">HMPREF9193_01416</name>
</gene>
<evidence type="ECO:0000256" key="3">
    <source>
        <dbReference type="ARBA" id="ARBA00022764"/>
    </source>
</evidence>
<accession>A0ABN0NYG3</accession>
<name>A0ABN0NYG3_TRELE</name>
<comment type="caution">
    <text evidence="5">The sequence shown here is derived from an EMBL/GenBank/DDBJ whole genome shotgun (WGS) entry which is preliminary data.</text>
</comment>
<sequence>MRRVSTGLANNDVQYNLRVQESKANKMNNQMGSQRRIQDLRDDPLAAGHLVRYQSYLTRVERFEQNAKTLTDQYSVSEGYIKHSLEVMQRIRELAVNGANGVYTKDDLQNMAAEVDELLKELVTSANAVGPDGTALFAGTRTKNTAFEIELGPVSGSGDALITNVRYNGSVEQNNIEVDERAYMNLNRTGNSIFWAEQQTLFAQRDATAYQVHTDAVINVDGKDIALKAGDNVYSIISKINNAGIAVKAKLDPVTNGLNLQTTDARQLWLQDKTGSTLFDLGLIKDNTQRPPYNLGNAAQITGGSLFDTVIAFRNALLIGDQESIGGKVMGALDSGLGNLTRRIAETGAQYERAQVAVSRSQTNNLNTTAMIAREGDLDITKGITDMKMLDNVKNATLSTAAKLYNSTLLNYMR</sequence>
<comment type="function">
    <text evidence="1">Component of the core of the flagella.</text>
</comment>
<dbReference type="RefSeq" id="WP_021687620.1">
    <property type="nucleotide sequence ID" value="NZ_KI260567.1"/>
</dbReference>
<keyword evidence="5" id="KW-0282">Flagellum</keyword>
<organism evidence="5 6">
    <name type="scientific">Treponema lecithinolyticum ATCC 700332</name>
    <dbReference type="NCBI Taxonomy" id="1321815"/>
    <lineage>
        <taxon>Bacteria</taxon>
        <taxon>Pseudomonadati</taxon>
        <taxon>Spirochaetota</taxon>
        <taxon>Spirochaetia</taxon>
        <taxon>Spirochaetales</taxon>
        <taxon>Treponemataceae</taxon>
        <taxon>Treponema</taxon>
    </lineage>
</organism>
<protein>
    <submittedName>
        <fullName evidence="5">Flagellar hook-associated protein 3</fullName>
    </submittedName>
</protein>
<dbReference type="InterPro" id="IPR013384">
    <property type="entry name" value="Flagell_FlgL"/>
</dbReference>
<dbReference type="NCBIfam" id="TIGR02550">
    <property type="entry name" value="flagell_flgL"/>
    <property type="match status" value="1"/>
</dbReference>